<dbReference type="Gene3D" id="1.10.8.10">
    <property type="entry name" value="DNA helicase RuvA subunit, C-terminal domain"/>
    <property type="match status" value="1"/>
</dbReference>
<feature type="region of interest" description="Disordered" evidence="1">
    <location>
        <begin position="85"/>
        <end position="124"/>
    </location>
</feature>
<feature type="domain" description="PTM/DIR17-like Tudor" evidence="3">
    <location>
        <begin position="30"/>
        <end position="79"/>
    </location>
</feature>
<dbReference type="EMBL" id="CAMXCT010000446">
    <property type="protein sequence ID" value="CAI3978951.1"/>
    <property type="molecule type" value="Genomic_DNA"/>
</dbReference>
<feature type="transmembrane region" description="Helical" evidence="2">
    <location>
        <begin position="149"/>
        <end position="170"/>
    </location>
</feature>
<evidence type="ECO:0000256" key="1">
    <source>
        <dbReference type="SAM" id="MobiDB-lite"/>
    </source>
</evidence>
<name>A0A9P1FK73_9DINO</name>
<feature type="region of interest" description="Disordered" evidence="1">
    <location>
        <begin position="267"/>
        <end position="303"/>
    </location>
</feature>
<evidence type="ECO:0000313" key="5">
    <source>
        <dbReference type="EMBL" id="CAL1132326.1"/>
    </source>
</evidence>
<gene>
    <name evidence="4" type="ORF">C1SCF055_LOCUS6939</name>
</gene>
<keyword evidence="2" id="KW-0812">Transmembrane</keyword>
<sequence length="678" mass="72337">MDRRFALSSPAGKSLVPLSRDDARLDPFLGCTIRKIFGSQWYYGQVIAIDVDVASGERAYHIAYEDGDEEHLSSSEVRNFVVMASRSAPPSEPGSPRRSVVPSHRPSIARTEAPRPSIAPTISQPPAPAASFGLSDSVKPSFSFWGSMLLAGFTGALMVALVSSFLSFMMSSGDLVDGVGTRMPMPVGLVAPLPPWAEVETQLRIPKLSPGGNAPMEDLAPALREELQEKPEAEVANDPPTQPEETLETSEVEVGPLLLWMDFEGTSPKAEELPEPVEKPSKAEDDKDDDQFRDEQPGTQLMDGSALEEDLSVAVAAVMDASGLVVRVVAKSFFRSLEEAPGLGLALDPQCFLFEPQWSFLDRRLGAETIDSPAPPAPAVPEPEEAPAALQSLMTTILVACAGVITILVNIHPPPSVAQVPAICASNYCIPTSMPLCHGHLAVELCCHQELQDVVHIHEAKTVLLPYQAPSPRPSPAAPFPSPPPAPLQQMQKAQVAATPLKSVTGGARTLMSMMGRTPPGGTTLPVAALSERRPPPPPKSLTVGSENMPPRNQEAHCARCASAMPADANFCRYCGQQRGKKVIQVKAATPPRATAAPAAPAAPAARRETSREPREAGRAKSGLIVDKPRFRYGSGLKKLKEMGYGDTEELRSILTKCSGDLSAALRMINGSSPLIRA</sequence>
<dbReference type="SUPFAM" id="SSF46934">
    <property type="entry name" value="UBA-like"/>
    <property type="match status" value="1"/>
</dbReference>
<proteinExistence type="predicted"/>
<keyword evidence="2" id="KW-1133">Transmembrane helix</keyword>
<dbReference type="InterPro" id="IPR047365">
    <property type="entry name" value="Tudor_AtPTM-like"/>
</dbReference>
<dbReference type="AlphaFoldDB" id="A0A9P1FK73"/>
<evidence type="ECO:0000313" key="7">
    <source>
        <dbReference type="Proteomes" id="UP001152797"/>
    </source>
</evidence>
<dbReference type="EMBL" id="CAMXCT030000446">
    <property type="protein sequence ID" value="CAL4766263.1"/>
    <property type="molecule type" value="Genomic_DNA"/>
</dbReference>
<accession>A0A9P1FK73</accession>
<feature type="compositionally biased region" description="Pro residues" evidence="1">
    <location>
        <begin position="469"/>
        <end position="487"/>
    </location>
</feature>
<feature type="region of interest" description="Disordered" evidence="1">
    <location>
        <begin position="590"/>
        <end position="620"/>
    </location>
</feature>
<feature type="region of interest" description="Disordered" evidence="1">
    <location>
        <begin position="229"/>
        <end position="251"/>
    </location>
</feature>
<evidence type="ECO:0000256" key="2">
    <source>
        <dbReference type="SAM" id="Phobius"/>
    </source>
</evidence>
<feature type="compositionally biased region" description="Low complexity" evidence="1">
    <location>
        <begin position="590"/>
        <end position="605"/>
    </location>
</feature>
<dbReference type="Proteomes" id="UP001152797">
    <property type="component" value="Unassembled WGS sequence"/>
</dbReference>
<feature type="compositionally biased region" description="Basic and acidic residues" evidence="1">
    <location>
        <begin position="606"/>
        <end position="619"/>
    </location>
</feature>
<keyword evidence="2" id="KW-0472">Membrane</keyword>
<feature type="compositionally biased region" description="Basic and acidic residues" evidence="1">
    <location>
        <begin position="269"/>
        <end position="285"/>
    </location>
</feature>
<feature type="region of interest" description="Disordered" evidence="1">
    <location>
        <begin position="468"/>
        <end position="488"/>
    </location>
</feature>
<dbReference type="Gene3D" id="2.30.30.140">
    <property type="match status" value="1"/>
</dbReference>
<protein>
    <submittedName>
        <fullName evidence="6">UBA domain-containing protein</fullName>
    </submittedName>
</protein>
<reference evidence="4" key="1">
    <citation type="submission" date="2022-10" db="EMBL/GenBank/DDBJ databases">
        <authorList>
            <person name="Chen Y."/>
            <person name="Dougan E. K."/>
            <person name="Chan C."/>
            <person name="Rhodes N."/>
            <person name="Thang M."/>
        </authorList>
    </citation>
    <scope>NUCLEOTIDE SEQUENCE</scope>
</reference>
<dbReference type="CDD" id="cd20401">
    <property type="entry name" value="Tudor_AtPTM-like"/>
    <property type="match status" value="1"/>
</dbReference>
<feature type="region of interest" description="Disordered" evidence="1">
    <location>
        <begin position="531"/>
        <end position="551"/>
    </location>
</feature>
<dbReference type="InterPro" id="IPR009060">
    <property type="entry name" value="UBA-like_sf"/>
</dbReference>
<reference evidence="5" key="2">
    <citation type="submission" date="2024-04" db="EMBL/GenBank/DDBJ databases">
        <authorList>
            <person name="Chen Y."/>
            <person name="Shah S."/>
            <person name="Dougan E. K."/>
            <person name="Thang M."/>
            <person name="Chan C."/>
        </authorList>
    </citation>
    <scope>NUCLEOTIDE SEQUENCE [LARGE SCALE GENOMIC DNA]</scope>
</reference>
<evidence type="ECO:0000259" key="3">
    <source>
        <dbReference type="Pfam" id="PF21743"/>
    </source>
</evidence>
<dbReference type="Pfam" id="PF21743">
    <property type="entry name" value="PTM_DIR17_Tudor"/>
    <property type="match status" value="1"/>
</dbReference>
<dbReference type="EMBL" id="CAMXCT020000446">
    <property type="protein sequence ID" value="CAL1132326.1"/>
    <property type="molecule type" value="Genomic_DNA"/>
</dbReference>
<evidence type="ECO:0000313" key="4">
    <source>
        <dbReference type="EMBL" id="CAI3978951.1"/>
    </source>
</evidence>
<comment type="caution">
    <text evidence="4">The sequence shown here is derived from an EMBL/GenBank/DDBJ whole genome shotgun (WGS) entry which is preliminary data.</text>
</comment>
<keyword evidence="7" id="KW-1185">Reference proteome</keyword>
<dbReference type="OrthoDB" id="168165at2759"/>
<evidence type="ECO:0000313" key="6">
    <source>
        <dbReference type="EMBL" id="CAL4766263.1"/>
    </source>
</evidence>
<organism evidence="4">
    <name type="scientific">Cladocopium goreaui</name>
    <dbReference type="NCBI Taxonomy" id="2562237"/>
    <lineage>
        <taxon>Eukaryota</taxon>
        <taxon>Sar</taxon>
        <taxon>Alveolata</taxon>
        <taxon>Dinophyceae</taxon>
        <taxon>Suessiales</taxon>
        <taxon>Symbiodiniaceae</taxon>
        <taxon>Cladocopium</taxon>
    </lineage>
</organism>